<dbReference type="AlphaFoldDB" id="A0A183CKL2"/>
<proteinExistence type="predicted"/>
<reference evidence="1" key="1">
    <citation type="submission" date="2013-12" db="EMBL/GenBank/DDBJ databases">
        <authorList>
            <person name="Aslett M."/>
        </authorList>
    </citation>
    <scope>NUCLEOTIDE SEQUENCE [LARGE SCALE GENOMIC DNA]</scope>
    <source>
        <strain evidence="1">Lindley</strain>
    </source>
</reference>
<dbReference type="WBParaSite" id="GPLIN_001341800">
    <property type="protein sequence ID" value="GPLIN_001341800"/>
    <property type="gene ID" value="GPLIN_001341800"/>
</dbReference>
<keyword evidence="1" id="KW-1185">Reference proteome</keyword>
<reference evidence="1" key="2">
    <citation type="submission" date="2014-05" db="EMBL/GenBank/DDBJ databases">
        <title>The genome and life-stage specific transcriptomes of Globodera pallida elucidate key aspects of plant parasitism by a cyst nematode.</title>
        <authorList>
            <person name="Cotton J.A."/>
            <person name="Lilley C.J."/>
            <person name="Jones L.M."/>
            <person name="Kikuchi T."/>
            <person name="Reid A.J."/>
            <person name="Thorpe P."/>
            <person name="Tsai I.J."/>
            <person name="Beasley H."/>
            <person name="Blok V."/>
            <person name="Cock P.J.A."/>
            <person name="Van den Akker S.E."/>
            <person name="Holroyd N."/>
            <person name="Hunt M."/>
            <person name="Mantelin S."/>
            <person name="Naghra H."/>
            <person name="Pain A."/>
            <person name="Palomares-Rius J.E."/>
            <person name="Zarowiecki M."/>
            <person name="Berriman M."/>
            <person name="Jones J.T."/>
            <person name="Urwin P.E."/>
        </authorList>
    </citation>
    <scope>NUCLEOTIDE SEQUENCE [LARGE SCALE GENOMIC DNA]</scope>
    <source>
        <strain evidence="1">Lindley</strain>
    </source>
</reference>
<evidence type="ECO:0000313" key="1">
    <source>
        <dbReference type="Proteomes" id="UP000050741"/>
    </source>
</evidence>
<name>A0A183CKL2_GLOPA</name>
<dbReference type="Gene3D" id="2.60.120.920">
    <property type="match status" value="1"/>
</dbReference>
<organism evidence="1 2">
    <name type="scientific">Globodera pallida</name>
    <name type="common">Potato cyst nematode worm</name>
    <name type="synonym">Heterodera pallida</name>
    <dbReference type="NCBI Taxonomy" id="36090"/>
    <lineage>
        <taxon>Eukaryota</taxon>
        <taxon>Metazoa</taxon>
        <taxon>Ecdysozoa</taxon>
        <taxon>Nematoda</taxon>
        <taxon>Chromadorea</taxon>
        <taxon>Rhabditida</taxon>
        <taxon>Tylenchina</taxon>
        <taxon>Tylenchomorpha</taxon>
        <taxon>Tylenchoidea</taxon>
        <taxon>Heteroderidae</taxon>
        <taxon>Heteroderinae</taxon>
        <taxon>Globodera</taxon>
    </lineage>
</organism>
<evidence type="ECO:0000313" key="2">
    <source>
        <dbReference type="WBParaSite" id="GPLIN_001341800"/>
    </source>
</evidence>
<dbReference type="InterPro" id="IPR043136">
    <property type="entry name" value="B30.2/SPRY_sf"/>
</dbReference>
<dbReference type="Proteomes" id="UP000050741">
    <property type="component" value="Unassembled WGS sequence"/>
</dbReference>
<reference evidence="2" key="3">
    <citation type="submission" date="2016-06" db="UniProtKB">
        <authorList>
            <consortium name="WormBaseParasite"/>
        </authorList>
    </citation>
    <scope>IDENTIFICATION</scope>
</reference>
<protein>
    <submittedName>
        <fullName evidence="2">CDT1 domain-containing protein</fullName>
    </submittedName>
</protein>
<accession>A0A183CKL2</accession>
<sequence>MSLLKILTHQAVSVNLLASRIATAVVKKLEKLNTVIKPHSNASGAIDKLLLMQPKNVWNVADYIRSSVRAELMIPRHFCGIFYFEVQVNKMFGSTGVAVGLAPKSMALDGE</sequence>